<proteinExistence type="predicted"/>
<gene>
    <name evidence="2" type="ORF">PVL29_025982</name>
</gene>
<accession>A0AA39D673</accession>
<evidence type="ECO:0000313" key="2">
    <source>
        <dbReference type="EMBL" id="KAJ9672581.1"/>
    </source>
</evidence>
<evidence type="ECO:0000313" key="3">
    <source>
        <dbReference type="Proteomes" id="UP001168098"/>
    </source>
</evidence>
<protein>
    <submittedName>
        <fullName evidence="2">Uncharacterized protein</fullName>
    </submittedName>
</protein>
<dbReference type="EMBL" id="JARBHA010000019">
    <property type="protein sequence ID" value="KAJ9672581.1"/>
    <property type="molecule type" value="Genomic_DNA"/>
</dbReference>
<reference evidence="2 3" key="1">
    <citation type="journal article" date="2023" name="BMC Biotechnol.">
        <title>Vitis rotundifolia cv Carlos genome sequencing.</title>
        <authorList>
            <person name="Huff M."/>
            <person name="Hulse-Kemp A."/>
            <person name="Scheffler B."/>
            <person name="Youngblood R."/>
            <person name="Simpson S."/>
            <person name="Babiker E."/>
            <person name="Staton M."/>
        </authorList>
    </citation>
    <scope>NUCLEOTIDE SEQUENCE [LARGE SCALE GENOMIC DNA]</scope>
    <source>
        <tissue evidence="2">Leaf</tissue>
    </source>
</reference>
<dbReference type="AlphaFoldDB" id="A0AA39D673"/>
<keyword evidence="3" id="KW-1185">Reference proteome</keyword>
<feature type="region of interest" description="Disordered" evidence="1">
    <location>
        <begin position="12"/>
        <end position="39"/>
    </location>
</feature>
<organism evidence="2 3">
    <name type="scientific">Vitis rotundifolia</name>
    <name type="common">Muscadine grape</name>
    <dbReference type="NCBI Taxonomy" id="103349"/>
    <lineage>
        <taxon>Eukaryota</taxon>
        <taxon>Viridiplantae</taxon>
        <taxon>Streptophyta</taxon>
        <taxon>Embryophyta</taxon>
        <taxon>Tracheophyta</taxon>
        <taxon>Spermatophyta</taxon>
        <taxon>Magnoliopsida</taxon>
        <taxon>eudicotyledons</taxon>
        <taxon>Gunneridae</taxon>
        <taxon>Pentapetalae</taxon>
        <taxon>rosids</taxon>
        <taxon>Vitales</taxon>
        <taxon>Vitaceae</taxon>
        <taxon>Viteae</taxon>
        <taxon>Vitis</taxon>
    </lineage>
</organism>
<name>A0AA39D673_VITRO</name>
<evidence type="ECO:0000256" key="1">
    <source>
        <dbReference type="SAM" id="MobiDB-lite"/>
    </source>
</evidence>
<dbReference type="Proteomes" id="UP001168098">
    <property type="component" value="Unassembled WGS sequence"/>
</dbReference>
<comment type="caution">
    <text evidence="2">The sequence shown here is derived from an EMBL/GenBank/DDBJ whole genome shotgun (WGS) entry which is preliminary data.</text>
</comment>
<sequence>MHAWLPKAFAKHSRKILPSSNPNPKPNNPVPKTSGQADHISNLHTTKIITIPTTINLSPIIMPTNHPSRPILKLYNAWKESFPNWWSPIRKGSRKSLFYSR</sequence>